<sequence length="81" mass="9126">MLRLVGKPYIVQHIMNTRRQEAVALSYRAYMTDTLAGFAGVEERWADRVAGIIDPRPLEPQQSAEEVIQRIKNGLNGGEET</sequence>
<evidence type="ECO:0000313" key="1">
    <source>
        <dbReference type="EMBL" id="DAD97359.1"/>
    </source>
</evidence>
<protein>
    <submittedName>
        <fullName evidence="1">Uncharacterized protein</fullName>
    </submittedName>
</protein>
<organism evidence="1">
    <name type="scientific">Siphoviridae sp. ct1Tj2</name>
    <dbReference type="NCBI Taxonomy" id="2826271"/>
    <lineage>
        <taxon>Viruses</taxon>
        <taxon>Duplodnaviria</taxon>
        <taxon>Heunggongvirae</taxon>
        <taxon>Uroviricota</taxon>
        <taxon>Caudoviricetes</taxon>
    </lineage>
</organism>
<name>A0A8S5NSN5_9CAUD</name>
<proteinExistence type="predicted"/>
<reference evidence="1" key="1">
    <citation type="journal article" date="2021" name="Proc. Natl. Acad. Sci. U.S.A.">
        <title>A Catalog of Tens of Thousands of Viruses from Human Metagenomes Reveals Hidden Associations with Chronic Diseases.</title>
        <authorList>
            <person name="Tisza M.J."/>
            <person name="Buck C.B."/>
        </authorList>
    </citation>
    <scope>NUCLEOTIDE SEQUENCE</scope>
    <source>
        <strain evidence="1">Ct1Tj2</strain>
    </source>
</reference>
<accession>A0A8S5NSN5</accession>
<dbReference type="EMBL" id="BK015238">
    <property type="protein sequence ID" value="DAD97359.1"/>
    <property type="molecule type" value="Genomic_DNA"/>
</dbReference>